<reference evidence="9" key="1">
    <citation type="submission" date="2013-08" db="EMBL/GenBank/DDBJ databases">
        <title>Gene expansion shapes genome architecture in the human pathogen Lichtheimia corymbifera: an evolutionary genomics analysis in the ancient terrestrial Mucorales (Mucoromycotina).</title>
        <authorList>
            <person name="Schwartze V.U."/>
            <person name="Winter S."/>
            <person name="Shelest E."/>
            <person name="Marcet-Houben M."/>
            <person name="Horn F."/>
            <person name="Wehner S."/>
            <person name="Hoffmann K."/>
            <person name="Riege K."/>
            <person name="Sammeth M."/>
            <person name="Nowrousian M."/>
            <person name="Valiante V."/>
            <person name="Linde J."/>
            <person name="Jacobsen I.D."/>
            <person name="Marz M."/>
            <person name="Brakhage A.A."/>
            <person name="Gabaldon T."/>
            <person name="Bocker S."/>
            <person name="Voigt K."/>
        </authorList>
    </citation>
    <scope>NUCLEOTIDE SEQUENCE [LARGE SCALE GENOMIC DNA]</scope>
    <source>
        <strain evidence="9">FSU 9682</strain>
    </source>
</reference>
<keyword evidence="6" id="KW-0175">Coiled coil</keyword>
<dbReference type="InterPro" id="IPR005111">
    <property type="entry name" value="MoeA_C_domain_IV"/>
</dbReference>
<dbReference type="InterPro" id="IPR001453">
    <property type="entry name" value="MoaB/Mog_dom"/>
</dbReference>
<keyword evidence="5" id="KW-0479">Metal-binding</keyword>
<dbReference type="GO" id="GO:0061598">
    <property type="term" value="F:molybdopterin adenylyltransferase activity"/>
    <property type="evidence" value="ECO:0007669"/>
    <property type="project" value="UniProtKB-UniRule"/>
</dbReference>
<dbReference type="FunFam" id="2.170.190.11:FF:000001">
    <property type="entry name" value="Molybdopterin molybdenumtransferase"/>
    <property type="match status" value="1"/>
</dbReference>
<gene>
    <name evidence="9" type="ORF">LCOR_09100.1</name>
</gene>
<comment type="function">
    <text evidence="5">Catalyzes two steps in the biosynthesis of the molybdenum cofactor. In the first step, molybdopterin is adenylated. Subsequently, molybdate is inserted into adenylated molybdopterin and AMP is released.</text>
</comment>
<dbReference type="STRING" id="1263082.A0A068S761"/>
<dbReference type="SUPFAM" id="SSF63867">
    <property type="entry name" value="MoeA C-terminal domain-like"/>
    <property type="match status" value="1"/>
</dbReference>
<organism evidence="9 10">
    <name type="scientific">Lichtheimia corymbifera JMRC:FSU:9682</name>
    <dbReference type="NCBI Taxonomy" id="1263082"/>
    <lineage>
        <taxon>Eukaryota</taxon>
        <taxon>Fungi</taxon>
        <taxon>Fungi incertae sedis</taxon>
        <taxon>Mucoromycota</taxon>
        <taxon>Mucoromycotina</taxon>
        <taxon>Mucoromycetes</taxon>
        <taxon>Mucorales</taxon>
        <taxon>Lichtheimiaceae</taxon>
        <taxon>Lichtheimia</taxon>
    </lineage>
</organism>
<dbReference type="Pfam" id="PF03453">
    <property type="entry name" value="MoeA_N"/>
    <property type="match status" value="1"/>
</dbReference>
<dbReference type="UniPathway" id="UPA00344"/>
<feature type="compositionally biased region" description="Basic and acidic residues" evidence="7">
    <location>
        <begin position="188"/>
        <end position="197"/>
    </location>
</feature>
<feature type="region of interest" description="Disordered" evidence="7">
    <location>
        <begin position="161"/>
        <end position="199"/>
    </location>
</feature>
<comment type="similarity">
    <text evidence="3">In the C-terminal section; belongs to the MoeA family.</text>
</comment>
<evidence type="ECO:0000256" key="4">
    <source>
        <dbReference type="ARBA" id="ARBA00023150"/>
    </source>
</evidence>
<accession>A0A068S761</accession>
<dbReference type="Pfam" id="PF00994">
    <property type="entry name" value="MoCF_biosynth"/>
    <property type="match status" value="2"/>
</dbReference>
<comment type="similarity">
    <text evidence="2">In the N-terminal section; belongs to the MoaB/Mog family.</text>
</comment>
<dbReference type="PROSITE" id="PS01078">
    <property type="entry name" value="MOCF_BIOSYNTHESIS_1"/>
    <property type="match status" value="1"/>
</dbReference>
<evidence type="ECO:0000256" key="7">
    <source>
        <dbReference type="SAM" id="MobiDB-lite"/>
    </source>
</evidence>
<sequence>MVYKAGVLTVSDTASQDSSQDKSGPLLVDLLKETNAYSVQQQAIVADDIDAIQATVKHWCDQVKVDLVLITGGTGFSARDTTPEAIDPLLSKHTPGLTHVLLATSTAVTPFAALSRPVTGIRHNTLVITFPGKPKACKENWDAIKNIVPHGLDLLRGDTSRQHPVHQHHHHHHHHHHHKVGGHRCKHHSDDHGEHKGFSASLDTPVALRARTSPYPIIPMSEAEALVRKHSTTRQRIIADDPISMQVSENLIGHVLAEDAVSVEPVPGYRASIVDGYAVRASKGPGIYTVGSVSLASDSTSATIVSEDEIVRTATGGLVPDCMDAVVMVEDTRLVKMSDDGKEELQVEIMAKVEAGDNIRAIGSDCQTGTIVGYKGQVISSVGGELGALASAGIQNVKVYRKPTVGVLSTGNEVVDHLATKQLKQGEIRDTNRITLLGAIRGAGFEAMDLGIIKDTVDDLETRLRDALEKVDVLITTGGVSMGEADFMKPVLEQKLGATIHFGRVKMKPGKPTTFASIPDTGKLIFALPGNPASATVTFYLFVLPALKKIAGYAQFTNPIIPVKITEQVYLDPRPEYHRVRVSVTPKGEFVAESTGGQRSSRMLSLLQANGLLQLPAASEDQSQLPSGTQVPCLLIGSLNPYT</sequence>
<dbReference type="NCBIfam" id="TIGR00177">
    <property type="entry name" value="molyb_syn"/>
    <property type="match status" value="2"/>
</dbReference>
<name>A0A068S761_9FUNG</name>
<dbReference type="GO" id="GO:0005524">
    <property type="term" value="F:ATP binding"/>
    <property type="evidence" value="ECO:0007669"/>
    <property type="project" value="UniProtKB-UniRule"/>
</dbReference>
<evidence type="ECO:0000256" key="5">
    <source>
        <dbReference type="RuleBase" id="RU365090"/>
    </source>
</evidence>
<dbReference type="AlphaFoldDB" id="A0A068S761"/>
<dbReference type="InterPro" id="IPR005110">
    <property type="entry name" value="MoeA_linker/N"/>
</dbReference>
<evidence type="ECO:0000256" key="1">
    <source>
        <dbReference type="ARBA" id="ARBA00005046"/>
    </source>
</evidence>
<dbReference type="Proteomes" id="UP000027586">
    <property type="component" value="Unassembled WGS sequence"/>
</dbReference>
<comment type="catalytic activity">
    <reaction evidence="5">
        <text>molybdopterin + ATP + H(+) = adenylyl-molybdopterin + diphosphate</text>
        <dbReference type="Rhea" id="RHEA:31331"/>
        <dbReference type="ChEBI" id="CHEBI:15378"/>
        <dbReference type="ChEBI" id="CHEBI:30616"/>
        <dbReference type="ChEBI" id="CHEBI:33019"/>
        <dbReference type="ChEBI" id="CHEBI:58698"/>
        <dbReference type="ChEBI" id="CHEBI:62727"/>
    </reaction>
</comment>
<dbReference type="OrthoDB" id="4349954at2759"/>
<dbReference type="Gene3D" id="2.170.190.11">
    <property type="entry name" value="Molybdopterin biosynthesis moea protein, domain 3"/>
    <property type="match status" value="1"/>
</dbReference>
<evidence type="ECO:0000313" key="10">
    <source>
        <dbReference type="Proteomes" id="UP000027586"/>
    </source>
</evidence>
<comment type="pathway">
    <text evidence="1 5">Cofactor biosynthesis; molybdopterin biosynthesis.</text>
</comment>
<dbReference type="GO" id="GO:0006777">
    <property type="term" value="P:Mo-molybdopterin cofactor biosynthetic process"/>
    <property type="evidence" value="ECO:0007669"/>
    <property type="project" value="UniProtKB-UniRule"/>
</dbReference>
<dbReference type="Gene3D" id="2.40.340.10">
    <property type="entry name" value="MoeA, C-terminal, domain IV"/>
    <property type="match status" value="1"/>
</dbReference>
<keyword evidence="5" id="KW-0500">Molybdenum</keyword>
<dbReference type="Gene3D" id="3.90.105.10">
    <property type="entry name" value="Molybdopterin biosynthesis moea protein, domain 2"/>
    <property type="match status" value="1"/>
</dbReference>
<protein>
    <submittedName>
        <fullName evidence="9">Molybdenum cofactor biosynthesis protein</fullName>
    </submittedName>
</protein>
<dbReference type="Gene3D" id="3.40.980.10">
    <property type="entry name" value="MoaB/Mog-like domain"/>
    <property type="match status" value="2"/>
</dbReference>
<dbReference type="SUPFAM" id="SSF63882">
    <property type="entry name" value="MoeA N-terminal region -like"/>
    <property type="match status" value="1"/>
</dbReference>
<feature type="domain" description="MoaB/Mog" evidence="8">
    <location>
        <begin position="6"/>
        <end position="151"/>
    </location>
</feature>
<keyword evidence="5" id="KW-0808">Transferase</keyword>
<dbReference type="CDD" id="cd00887">
    <property type="entry name" value="MoeA"/>
    <property type="match status" value="1"/>
</dbReference>
<dbReference type="SUPFAM" id="SSF53218">
    <property type="entry name" value="Molybdenum cofactor biosynthesis proteins"/>
    <property type="match status" value="2"/>
</dbReference>
<dbReference type="InterPro" id="IPR036425">
    <property type="entry name" value="MoaB/Mog-like_dom_sf"/>
</dbReference>
<dbReference type="PANTHER" id="PTHR10192">
    <property type="entry name" value="MOLYBDOPTERIN BIOSYNTHESIS PROTEIN"/>
    <property type="match status" value="1"/>
</dbReference>
<dbReference type="InterPro" id="IPR008284">
    <property type="entry name" value="MoCF_biosynth_CS"/>
</dbReference>
<feature type="domain" description="MoaB/Mog" evidence="8">
    <location>
        <begin position="406"/>
        <end position="549"/>
    </location>
</feature>
<evidence type="ECO:0000259" key="8">
    <source>
        <dbReference type="SMART" id="SM00852"/>
    </source>
</evidence>
<dbReference type="InterPro" id="IPR038987">
    <property type="entry name" value="MoeA-like"/>
</dbReference>
<feature type="coiled-coil region" evidence="6">
    <location>
        <begin position="450"/>
        <end position="477"/>
    </location>
</feature>
<dbReference type="InterPro" id="IPR036688">
    <property type="entry name" value="MoeA_C_domain_IV_sf"/>
</dbReference>
<keyword evidence="4 5" id="KW-0501">Molybdenum cofactor biosynthesis</keyword>
<dbReference type="InterPro" id="IPR036135">
    <property type="entry name" value="MoeA_linker/N_sf"/>
</dbReference>
<dbReference type="GO" id="GO:0005829">
    <property type="term" value="C:cytosol"/>
    <property type="evidence" value="ECO:0007669"/>
    <property type="project" value="TreeGrafter"/>
</dbReference>
<dbReference type="FunFam" id="3.40.980.10:FF:000011">
    <property type="entry name" value="Molybdopterin molybdenumtransferase"/>
    <property type="match status" value="1"/>
</dbReference>
<dbReference type="GO" id="GO:0046872">
    <property type="term" value="F:metal ion binding"/>
    <property type="evidence" value="ECO:0007669"/>
    <property type="project" value="UniProtKB-UniRule"/>
</dbReference>
<comment type="catalytic activity">
    <reaction evidence="5">
        <text>adenylyl-molybdopterin + molybdate = Mo-molybdopterin + AMP + H(+)</text>
        <dbReference type="Rhea" id="RHEA:35047"/>
        <dbReference type="ChEBI" id="CHEBI:15378"/>
        <dbReference type="ChEBI" id="CHEBI:36264"/>
        <dbReference type="ChEBI" id="CHEBI:62727"/>
        <dbReference type="ChEBI" id="CHEBI:71302"/>
        <dbReference type="ChEBI" id="CHEBI:456215"/>
    </reaction>
</comment>
<evidence type="ECO:0000256" key="3">
    <source>
        <dbReference type="ARBA" id="ARBA00008339"/>
    </source>
</evidence>
<evidence type="ECO:0000256" key="2">
    <source>
        <dbReference type="ARBA" id="ARBA00007589"/>
    </source>
</evidence>
<evidence type="ECO:0000256" key="6">
    <source>
        <dbReference type="SAM" id="Coils"/>
    </source>
</evidence>
<dbReference type="GO" id="GO:0061599">
    <property type="term" value="F:molybdopterin molybdotransferase activity"/>
    <property type="evidence" value="ECO:0007669"/>
    <property type="project" value="UniProtKB-UniRule"/>
</dbReference>
<dbReference type="SMART" id="SM00852">
    <property type="entry name" value="MoCF_biosynth"/>
    <property type="match status" value="2"/>
</dbReference>
<evidence type="ECO:0000313" key="9">
    <source>
        <dbReference type="EMBL" id="CDH58228.1"/>
    </source>
</evidence>
<dbReference type="PANTHER" id="PTHR10192:SF5">
    <property type="entry name" value="GEPHYRIN"/>
    <property type="match status" value="1"/>
</dbReference>
<dbReference type="Pfam" id="PF03454">
    <property type="entry name" value="MoeA_C"/>
    <property type="match status" value="1"/>
</dbReference>
<dbReference type="EMBL" id="CBTN010000054">
    <property type="protein sequence ID" value="CDH58228.1"/>
    <property type="molecule type" value="Genomic_DNA"/>
</dbReference>
<keyword evidence="5" id="KW-0460">Magnesium</keyword>
<comment type="similarity">
    <text evidence="5">Belongs to the MoeA family.</text>
</comment>
<feature type="compositionally biased region" description="Basic residues" evidence="7">
    <location>
        <begin position="163"/>
        <end position="187"/>
    </location>
</feature>
<comment type="cofactor">
    <cofactor evidence="5">
        <name>Mg(2+)</name>
        <dbReference type="ChEBI" id="CHEBI:18420"/>
    </cofactor>
</comment>
<proteinExistence type="inferred from homology"/>
<comment type="caution">
    <text evidence="9">The sequence shown here is derived from an EMBL/GenBank/DDBJ whole genome shotgun (WGS) entry which is preliminary data.</text>
</comment>
<dbReference type="PROSITE" id="PS01079">
    <property type="entry name" value="MOCF_BIOSYNTHESIS_2"/>
    <property type="match status" value="1"/>
</dbReference>
<dbReference type="CDD" id="cd00886">
    <property type="entry name" value="MogA_MoaB"/>
    <property type="match status" value="1"/>
</dbReference>
<keyword evidence="10" id="KW-1185">Reference proteome</keyword>
<dbReference type="VEuPathDB" id="FungiDB:LCOR_09100.1"/>